<evidence type="ECO:0000256" key="4">
    <source>
        <dbReference type="ARBA" id="ARBA00022692"/>
    </source>
</evidence>
<evidence type="ECO:0000313" key="12">
    <source>
        <dbReference type="EMBL" id="MBO1317545.1"/>
    </source>
</evidence>
<dbReference type="EC" id="3.4.23.36" evidence="9"/>
<organism evidence="12 13">
    <name type="scientific">Acanthopleuribacter pedis</name>
    <dbReference type="NCBI Taxonomy" id="442870"/>
    <lineage>
        <taxon>Bacteria</taxon>
        <taxon>Pseudomonadati</taxon>
        <taxon>Acidobacteriota</taxon>
        <taxon>Holophagae</taxon>
        <taxon>Acanthopleuribacterales</taxon>
        <taxon>Acanthopleuribacteraceae</taxon>
        <taxon>Acanthopleuribacter</taxon>
    </lineage>
</organism>
<dbReference type="InterPro" id="IPR001872">
    <property type="entry name" value="Peptidase_A8"/>
</dbReference>
<feature type="active site" evidence="9">
    <location>
        <position position="119"/>
    </location>
</feature>
<evidence type="ECO:0000256" key="6">
    <source>
        <dbReference type="ARBA" id="ARBA00022801"/>
    </source>
</evidence>
<dbReference type="PANTHER" id="PTHR33695:SF1">
    <property type="entry name" value="LIPOPROTEIN SIGNAL PEPTIDASE"/>
    <property type="match status" value="1"/>
</dbReference>
<protein>
    <recommendedName>
        <fullName evidence="9">Lipoprotein signal peptidase</fullName>
        <ecNumber evidence="9">3.4.23.36</ecNumber>
    </recommendedName>
    <alternativeName>
        <fullName evidence="9">Prolipoprotein signal peptidase</fullName>
    </alternativeName>
    <alternativeName>
        <fullName evidence="9">Signal peptidase II</fullName>
        <shortName evidence="9">SPase II</shortName>
    </alternativeName>
</protein>
<dbReference type="NCBIfam" id="TIGR00077">
    <property type="entry name" value="lspA"/>
    <property type="match status" value="1"/>
</dbReference>
<dbReference type="GO" id="GO:0005886">
    <property type="term" value="C:plasma membrane"/>
    <property type="evidence" value="ECO:0007669"/>
    <property type="project" value="UniProtKB-SubCell"/>
</dbReference>
<dbReference type="AlphaFoldDB" id="A0A8J7QFK7"/>
<keyword evidence="3 9" id="KW-0645">Protease</keyword>
<dbReference type="HAMAP" id="MF_00161">
    <property type="entry name" value="LspA"/>
    <property type="match status" value="1"/>
</dbReference>
<proteinExistence type="inferred from homology"/>
<sequence>MDQARKTNLTLFAGLAVFSTLISQLSGYWVNQWLAVGQSHKVFSFLYMTHVRNFGGIFGFKQGSGWWFAAFASVVLLGLIIYIWRAKDMARLEYLCFAVIIGGGLSNILDRFFYGSVIDYFDVRGIPHWHYIFNTADVLIHVGIWPMLIYSFWPRGKEAAEKENTVEES</sequence>
<keyword evidence="6 9" id="KW-0378">Hydrolase</keyword>
<feature type="transmembrane region" description="Helical" evidence="9">
    <location>
        <begin position="92"/>
        <end position="109"/>
    </location>
</feature>
<gene>
    <name evidence="9 12" type="primary">lspA</name>
    <name evidence="12" type="ORF">J3U88_03665</name>
</gene>
<evidence type="ECO:0000256" key="10">
    <source>
        <dbReference type="RuleBase" id="RU000594"/>
    </source>
</evidence>
<evidence type="ECO:0000256" key="5">
    <source>
        <dbReference type="ARBA" id="ARBA00022750"/>
    </source>
</evidence>
<evidence type="ECO:0000256" key="2">
    <source>
        <dbReference type="ARBA" id="ARBA00022475"/>
    </source>
</evidence>
<keyword evidence="8 9" id="KW-0472">Membrane</keyword>
<comment type="pathway">
    <text evidence="9">Protein modification; lipoprotein biosynthesis (signal peptide cleavage).</text>
</comment>
<accession>A0A8J7QFK7</accession>
<dbReference type="Proteomes" id="UP000664417">
    <property type="component" value="Unassembled WGS sequence"/>
</dbReference>
<evidence type="ECO:0000256" key="7">
    <source>
        <dbReference type="ARBA" id="ARBA00022989"/>
    </source>
</evidence>
<dbReference type="GO" id="GO:0006508">
    <property type="term" value="P:proteolysis"/>
    <property type="evidence" value="ECO:0007669"/>
    <property type="project" value="UniProtKB-KW"/>
</dbReference>
<dbReference type="RefSeq" id="WP_207856826.1">
    <property type="nucleotide sequence ID" value="NZ_JAFREP010000003.1"/>
</dbReference>
<evidence type="ECO:0000256" key="1">
    <source>
        <dbReference type="ARBA" id="ARBA00006139"/>
    </source>
</evidence>
<feature type="active site" evidence="9">
    <location>
        <position position="137"/>
    </location>
</feature>
<dbReference type="UniPathway" id="UPA00665"/>
<feature type="transmembrane region" description="Helical" evidence="9">
    <location>
        <begin position="129"/>
        <end position="153"/>
    </location>
</feature>
<comment type="caution">
    <text evidence="12">The sequence shown here is derived from an EMBL/GenBank/DDBJ whole genome shotgun (WGS) entry which is preliminary data.</text>
</comment>
<evidence type="ECO:0000256" key="3">
    <source>
        <dbReference type="ARBA" id="ARBA00022670"/>
    </source>
</evidence>
<dbReference type="GO" id="GO:0004190">
    <property type="term" value="F:aspartic-type endopeptidase activity"/>
    <property type="evidence" value="ECO:0007669"/>
    <property type="project" value="UniProtKB-UniRule"/>
</dbReference>
<comment type="similarity">
    <text evidence="1 9 11">Belongs to the peptidase A8 family.</text>
</comment>
<keyword evidence="4 9" id="KW-0812">Transmembrane</keyword>
<keyword evidence="5 9" id="KW-0064">Aspartyl protease</keyword>
<dbReference type="PROSITE" id="PS00855">
    <property type="entry name" value="SPASE_II"/>
    <property type="match status" value="1"/>
</dbReference>
<keyword evidence="13" id="KW-1185">Reference proteome</keyword>
<dbReference type="EMBL" id="JAFREP010000003">
    <property type="protein sequence ID" value="MBO1317545.1"/>
    <property type="molecule type" value="Genomic_DNA"/>
</dbReference>
<dbReference type="PANTHER" id="PTHR33695">
    <property type="entry name" value="LIPOPROTEIN SIGNAL PEPTIDASE"/>
    <property type="match status" value="1"/>
</dbReference>
<dbReference type="Pfam" id="PF01252">
    <property type="entry name" value="Peptidase_A8"/>
    <property type="match status" value="1"/>
</dbReference>
<feature type="transmembrane region" description="Helical" evidence="9">
    <location>
        <begin position="12"/>
        <end position="30"/>
    </location>
</feature>
<dbReference type="PRINTS" id="PR00781">
    <property type="entry name" value="LIPOSIGPTASE"/>
</dbReference>
<evidence type="ECO:0000256" key="9">
    <source>
        <dbReference type="HAMAP-Rule" id="MF_00161"/>
    </source>
</evidence>
<keyword evidence="7 9" id="KW-1133">Transmembrane helix</keyword>
<comment type="subcellular location">
    <subcellularLocation>
        <location evidence="9">Cell membrane</location>
        <topology evidence="9">Multi-pass membrane protein</topology>
    </subcellularLocation>
</comment>
<evidence type="ECO:0000256" key="8">
    <source>
        <dbReference type="ARBA" id="ARBA00023136"/>
    </source>
</evidence>
<comment type="function">
    <text evidence="9 10">This protein specifically catalyzes the removal of signal peptides from prolipoproteins.</text>
</comment>
<name>A0A8J7QFK7_9BACT</name>
<feature type="transmembrane region" description="Helical" evidence="9">
    <location>
        <begin position="66"/>
        <end position="85"/>
    </location>
</feature>
<comment type="catalytic activity">
    <reaction evidence="9 10">
        <text>Release of signal peptides from bacterial membrane prolipoproteins. Hydrolyzes -Xaa-Yaa-Zaa-|-(S,diacylglyceryl)Cys-, in which Xaa is hydrophobic (preferably Leu), and Yaa (Ala or Ser) and Zaa (Gly or Ala) have small, neutral side chains.</text>
        <dbReference type="EC" id="3.4.23.36"/>
    </reaction>
</comment>
<evidence type="ECO:0000313" key="13">
    <source>
        <dbReference type="Proteomes" id="UP000664417"/>
    </source>
</evidence>
<keyword evidence="2 9" id="KW-1003">Cell membrane</keyword>
<reference evidence="12" key="1">
    <citation type="submission" date="2021-03" db="EMBL/GenBank/DDBJ databases">
        <authorList>
            <person name="Wang G."/>
        </authorList>
    </citation>
    <scope>NUCLEOTIDE SEQUENCE</scope>
    <source>
        <strain evidence="12">KCTC 12899</strain>
    </source>
</reference>
<evidence type="ECO:0000256" key="11">
    <source>
        <dbReference type="RuleBase" id="RU004181"/>
    </source>
</evidence>